<evidence type="ECO:0000259" key="2">
    <source>
        <dbReference type="SMART" id="SM00382"/>
    </source>
</evidence>
<dbReference type="SUPFAM" id="SSF52540">
    <property type="entry name" value="P-loop containing nucleoside triphosphate hydrolases"/>
    <property type="match status" value="1"/>
</dbReference>
<dbReference type="InterPro" id="IPR052026">
    <property type="entry name" value="ExeA_AAA_ATPase_DNA-bind"/>
</dbReference>
<dbReference type="PANTHER" id="PTHR35894">
    <property type="entry name" value="GENERAL SECRETION PATHWAY PROTEIN A-RELATED"/>
    <property type="match status" value="1"/>
</dbReference>
<keyword evidence="1" id="KW-1133">Transmembrane helix</keyword>
<keyword evidence="1" id="KW-0472">Membrane</keyword>
<evidence type="ECO:0000313" key="3">
    <source>
        <dbReference type="EMBL" id="MCM2680377.1"/>
    </source>
</evidence>
<dbReference type="Gene3D" id="3.40.50.300">
    <property type="entry name" value="P-loop containing nucleotide triphosphate hydrolases"/>
    <property type="match status" value="1"/>
</dbReference>
<dbReference type="PANTHER" id="PTHR35894:SF1">
    <property type="entry name" value="PHOSPHORIBULOKINASE _ URIDINE KINASE FAMILY"/>
    <property type="match status" value="1"/>
</dbReference>
<dbReference type="RefSeq" id="WP_251261810.1">
    <property type="nucleotide sequence ID" value="NZ_JAMQGP010000006.1"/>
</dbReference>
<dbReference type="InterPro" id="IPR003593">
    <property type="entry name" value="AAA+_ATPase"/>
</dbReference>
<comment type="caution">
    <text evidence="3">The sequence shown here is derived from an EMBL/GenBank/DDBJ whole genome shotgun (WGS) entry which is preliminary data.</text>
</comment>
<reference evidence="3 4" key="1">
    <citation type="journal article" date="2013" name="Antonie Van Leeuwenhoek">
        <title>Echinimonas agarilytica gen. nov., sp. nov., a new gammaproteobacterium isolated from the sea urchin Strongylocentrotus intermedius.</title>
        <authorList>
            <person name="Nedashkovskaya O.I."/>
            <person name="Stenkova A.M."/>
            <person name="Zhukova N.V."/>
            <person name="Van Trappen S."/>
            <person name="Lee J.S."/>
            <person name="Kim S.B."/>
        </authorList>
    </citation>
    <scope>NUCLEOTIDE SEQUENCE [LARGE SCALE GENOMIC DNA]</scope>
    <source>
        <strain evidence="3 4">KMM 6351</strain>
    </source>
</reference>
<dbReference type="AlphaFoldDB" id="A0AA42B7Z4"/>
<dbReference type="InterPro" id="IPR036365">
    <property type="entry name" value="PGBD-like_sf"/>
</dbReference>
<dbReference type="Proteomes" id="UP001165393">
    <property type="component" value="Unassembled WGS sequence"/>
</dbReference>
<dbReference type="Pfam" id="PF21327">
    <property type="entry name" value="GspA_C39-like"/>
    <property type="match status" value="1"/>
</dbReference>
<dbReference type="InterPro" id="IPR027417">
    <property type="entry name" value="P-loop_NTPase"/>
</dbReference>
<dbReference type="InterPro" id="IPR049945">
    <property type="entry name" value="AAA_22"/>
</dbReference>
<keyword evidence="4" id="KW-1185">Reference proteome</keyword>
<proteinExistence type="predicted"/>
<organism evidence="3 4">
    <name type="scientific">Echinimonas agarilytica</name>
    <dbReference type="NCBI Taxonomy" id="1215918"/>
    <lineage>
        <taxon>Bacteria</taxon>
        <taxon>Pseudomonadati</taxon>
        <taxon>Pseudomonadota</taxon>
        <taxon>Gammaproteobacteria</taxon>
        <taxon>Alteromonadales</taxon>
        <taxon>Echinimonadaceae</taxon>
        <taxon>Echinimonas</taxon>
    </lineage>
</organism>
<sequence>MYTEFFGLSEVPFSIAPDPAYLFLSERHREALAHLTFGFNDTGGFVLLTGEVGTGKTTVCRCLLEQLPENTKTAFILNPALDARELMAAICDELGLPYDAHKDTIKTFFDSIRDHLLEQHEAGENVVLIIDEAQHLRPEVLEQLRLLTNLETNKKKLLKVILIGQPELQELLRQRELRQLAQRITARYHLLPLSREDVVHYVQHRLKVADCQRPIFTRSALTQLHRLSGGVPRLINLLCDRAMLAAYSSQQWQVDGKLLKAAAREVQGLEENTSERSNILWHAVAGIAALVAVGMVAWSFWPQAKVAPVIVEEHTIPEWHEVAASSRSLPEGFREIAAVWGVQQPRSDCQSLRGYGLKCLWSQATLAQLIAFDHPLLLKLKDDKNLQFYAVLVAQDGVNVLLHSGGQQLKTSMQWLESHYQGSAVVLWQPPEGYVGAIGNNALPSQVQWLETQLSFLQGQTPRPLRKFDGQLSERVRWFQLANNLEPDGIAGEKTIIQLNAAMDEAPSITQREI</sequence>
<name>A0AA42B7Z4_9GAMM</name>
<feature type="transmembrane region" description="Helical" evidence="1">
    <location>
        <begin position="279"/>
        <end position="301"/>
    </location>
</feature>
<dbReference type="GO" id="GO:0016887">
    <property type="term" value="F:ATP hydrolysis activity"/>
    <property type="evidence" value="ECO:0007669"/>
    <property type="project" value="InterPro"/>
</dbReference>
<dbReference type="SUPFAM" id="SSF47090">
    <property type="entry name" value="PGBD-like"/>
    <property type="match status" value="1"/>
</dbReference>
<dbReference type="SMART" id="SM00382">
    <property type="entry name" value="AAA"/>
    <property type="match status" value="1"/>
</dbReference>
<accession>A0AA42B7Z4</accession>
<dbReference type="InterPro" id="IPR048809">
    <property type="entry name" value="GspA_C39-like"/>
</dbReference>
<dbReference type="InterPro" id="IPR036366">
    <property type="entry name" value="PGBDSf"/>
</dbReference>
<dbReference type="EMBL" id="JAMQGP010000006">
    <property type="protein sequence ID" value="MCM2680377.1"/>
    <property type="molecule type" value="Genomic_DNA"/>
</dbReference>
<gene>
    <name evidence="3" type="ORF">NAF29_11940</name>
</gene>
<evidence type="ECO:0000313" key="4">
    <source>
        <dbReference type="Proteomes" id="UP001165393"/>
    </source>
</evidence>
<dbReference type="Gene3D" id="3.90.70.10">
    <property type="entry name" value="Cysteine proteinases"/>
    <property type="match status" value="1"/>
</dbReference>
<dbReference type="Pfam" id="PF13401">
    <property type="entry name" value="AAA_22"/>
    <property type="match status" value="1"/>
</dbReference>
<dbReference type="Gene3D" id="1.10.101.10">
    <property type="entry name" value="PGBD-like superfamily/PGBD"/>
    <property type="match status" value="1"/>
</dbReference>
<feature type="domain" description="AAA+ ATPase" evidence="2">
    <location>
        <begin position="42"/>
        <end position="196"/>
    </location>
</feature>
<protein>
    <submittedName>
        <fullName evidence="3">AAA family ATPase</fullName>
    </submittedName>
</protein>
<dbReference type="Pfam" id="PF01471">
    <property type="entry name" value="PG_binding_1"/>
    <property type="match status" value="1"/>
</dbReference>
<dbReference type="CDD" id="cd00009">
    <property type="entry name" value="AAA"/>
    <property type="match status" value="1"/>
</dbReference>
<dbReference type="InterPro" id="IPR002477">
    <property type="entry name" value="Peptidoglycan-bd-like"/>
</dbReference>
<evidence type="ECO:0000256" key="1">
    <source>
        <dbReference type="SAM" id="Phobius"/>
    </source>
</evidence>
<keyword evidence="1" id="KW-0812">Transmembrane</keyword>